<name>U3AE78_9RHOB</name>
<dbReference type="eggNOG" id="ENOG50333ZK">
    <property type="taxonomic scope" value="Bacteria"/>
</dbReference>
<dbReference type="Proteomes" id="UP000016566">
    <property type="component" value="Unassembled WGS sequence"/>
</dbReference>
<dbReference type="STRING" id="1337093.MBELCI_2031"/>
<reference evidence="1" key="1">
    <citation type="journal article" date="2013" name="Genome Announc.">
        <title>Draft Genome Sequence of Loktanella cinnabarina LL-001T, Isolated from Deep-Sea Floor Sediment.</title>
        <authorList>
            <person name="Nishi S."/>
            <person name="Tsubouchi T."/>
            <person name="Takaki Y."/>
            <person name="Koyanagi R."/>
            <person name="Satoh N."/>
            <person name="Maruyama T."/>
            <person name="Hatada Y."/>
        </authorList>
    </citation>
    <scope>NUCLEOTIDE SEQUENCE [LARGE SCALE GENOMIC DNA]</scope>
    <source>
        <strain evidence="1">LL-001</strain>
    </source>
</reference>
<comment type="caution">
    <text evidence="1">The sequence shown here is derived from an EMBL/GenBank/DDBJ whole genome shotgun (WGS) entry which is preliminary data.</text>
</comment>
<sequence length="86" mass="8775">MTDVFAGRQSGLESPATDLYEIVPDDAADLSLWVRAITATEPGTVRVTAIGGSTATLYVGAGSVLPVRVRKVWATGTTAAGVVGLV</sequence>
<evidence type="ECO:0000313" key="1">
    <source>
        <dbReference type="EMBL" id="GAD55979.1"/>
    </source>
</evidence>
<protein>
    <submittedName>
        <fullName evidence="1">Uncharacterized protein</fullName>
    </submittedName>
</protein>
<keyword evidence="2" id="KW-1185">Reference proteome</keyword>
<dbReference type="OrthoDB" id="7916272at2"/>
<dbReference type="RefSeq" id="WP_021694080.1">
    <property type="nucleotide sequence ID" value="NZ_BATB01000025.1"/>
</dbReference>
<accession>U3AE78</accession>
<proteinExistence type="predicted"/>
<evidence type="ECO:0000313" key="2">
    <source>
        <dbReference type="Proteomes" id="UP000016566"/>
    </source>
</evidence>
<organism evidence="1 2">
    <name type="scientific">Limimaricola cinnabarinus LL-001</name>
    <dbReference type="NCBI Taxonomy" id="1337093"/>
    <lineage>
        <taxon>Bacteria</taxon>
        <taxon>Pseudomonadati</taxon>
        <taxon>Pseudomonadota</taxon>
        <taxon>Alphaproteobacteria</taxon>
        <taxon>Rhodobacterales</taxon>
        <taxon>Paracoccaceae</taxon>
        <taxon>Limimaricola</taxon>
    </lineage>
</organism>
<gene>
    <name evidence="1" type="ORF">MBELCI_2031</name>
</gene>
<dbReference type="EMBL" id="BATB01000025">
    <property type="protein sequence ID" value="GAD55979.1"/>
    <property type="molecule type" value="Genomic_DNA"/>
</dbReference>
<dbReference type="AlphaFoldDB" id="U3AE78"/>